<evidence type="ECO:0000256" key="6">
    <source>
        <dbReference type="PIRSR" id="PIRSR601461-2"/>
    </source>
</evidence>
<keyword evidence="10" id="KW-1185">Reference proteome</keyword>
<evidence type="ECO:0000256" key="2">
    <source>
        <dbReference type="ARBA" id="ARBA00022670"/>
    </source>
</evidence>
<feature type="chain" id="PRO_5034349949" evidence="7">
    <location>
        <begin position="17"/>
        <end position="408"/>
    </location>
</feature>
<dbReference type="OrthoDB" id="2747330at2759"/>
<dbReference type="InterPro" id="IPR021109">
    <property type="entry name" value="Peptidase_aspartic_dom_sf"/>
</dbReference>
<dbReference type="SUPFAM" id="SSF50630">
    <property type="entry name" value="Acid proteases"/>
    <property type="match status" value="1"/>
</dbReference>
<dbReference type="InterPro" id="IPR034163">
    <property type="entry name" value="Aspergillopepsin-like_cat_dom"/>
</dbReference>
<dbReference type="CDD" id="cd06097">
    <property type="entry name" value="Aspergillopepsin_like"/>
    <property type="match status" value="1"/>
</dbReference>
<dbReference type="EMBL" id="QGMI01000331">
    <property type="protein sequence ID" value="TVY42398.1"/>
    <property type="molecule type" value="Genomic_DNA"/>
</dbReference>
<dbReference type="FunFam" id="2.40.70.10:FF:000026">
    <property type="entry name" value="Endothiapepsin"/>
    <property type="match status" value="1"/>
</dbReference>
<dbReference type="PROSITE" id="PS51767">
    <property type="entry name" value="PEPTIDASE_A1"/>
    <property type="match status" value="1"/>
</dbReference>
<evidence type="ECO:0000256" key="7">
    <source>
        <dbReference type="SAM" id="SignalP"/>
    </source>
</evidence>
<dbReference type="Proteomes" id="UP000443090">
    <property type="component" value="Unassembled WGS sequence"/>
</dbReference>
<protein>
    <submittedName>
        <fullName evidence="9">Penicillopepsin</fullName>
    </submittedName>
</protein>
<feature type="active site" evidence="5">
    <location>
        <position position="113"/>
    </location>
</feature>
<dbReference type="PANTHER" id="PTHR47966:SF1">
    <property type="entry name" value="ASPARTYL PROTEINASE"/>
    <property type="match status" value="1"/>
</dbReference>
<dbReference type="InterPro" id="IPR001461">
    <property type="entry name" value="Aspartic_peptidase_A1"/>
</dbReference>
<keyword evidence="3" id="KW-0064">Aspartyl protease</keyword>
<dbReference type="Pfam" id="PF00026">
    <property type="entry name" value="Asp"/>
    <property type="match status" value="1"/>
</dbReference>
<dbReference type="GO" id="GO:0004190">
    <property type="term" value="F:aspartic-type endopeptidase activity"/>
    <property type="evidence" value="ECO:0007669"/>
    <property type="project" value="UniProtKB-KW"/>
</dbReference>
<dbReference type="Gene3D" id="2.40.70.10">
    <property type="entry name" value="Acid Proteases"/>
    <property type="match status" value="2"/>
</dbReference>
<dbReference type="GO" id="GO:0006508">
    <property type="term" value="P:proteolysis"/>
    <property type="evidence" value="ECO:0007669"/>
    <property type="project" value="UniProtKB-KW"/>
</dbReference>
<evidence type="ECO:0000259" key="8">
    <source>
        <dbReference type="PROSITE" id="PS51767"/>
    </source>
</evidence>
<evidence type="ECO:0000256" key="5">
    <source>
        <dbReference type="PIRSR" id="PIRSR601461-1"/>
    </source>
</evidence>
<feature type="active site" evidence="5">
    <location>
        <position position="296"/>
    </location>
</feature>
<keyword evidence="7" id="KW-0732">Signal</keyword>
<comment type="similarity">
    <text evidence="1">Belongs to the peptidase A1 family.</text>
</comment>
<comment type="caution">
    <text evidence="9">The sequence shown here is derived from an EMBL/GenBank/DDBJ whole genome shotgun (WGS) entry which is preliminary data.</text>
</comment>
<evidence type="ECO:0000313" key="9">
    <source>
        <dbReference type="EMBL" id="TVY42398.1"/>
    </source>
</evidence>
<name>A0A8H8RWQ7_9HELO</name>
<evidence type="ECO:0000256" key="3">
    <source>
        <dbReference type="ARBA" id="ARBA00022750"/>
    </source>
</evidence>
<sequence length="408" mass="42753">MLFELSLLVLAIGAQAAPVDTNSTIGFLGSKSFSAPAVINPNFKRNGTAALLKAYAKHKLTPTKDFSDAFHSALANTHQKRQDGSAPAVPTEYDSEYLVSTTVGGQKLNLDFDTGSADLWVFSTSLSTASQKGHSIFDPSSSSTYKKKSGYTWDISYGDGSGASGTVGTDTVTVGGTSVKGQAIELATKVSSEFVSDTSDGLLGLAFSSINTVSPEAQDTFFENAKDDLDAPLFAAYLPLNGTGAYDFGYTDSTKYTGSIKYTDVDSSNGFWEYPATSYKVSGTTHTASGWTAITDTGTTLLLMGDSAVDNYYGAVSAAKYDSQQGGYTFPCKTTLPPIELQIGPTNYATVPGTSLNYSPTDSSGDTCFGGLQSVGEGSQAIYGDVFLHNNYGVFDASGPKFGFATVA</sequence>
<keyword evidence="6" id="KW-1015">Disulfide bond</keyword>
<reference evidence="9 10" key="1">
    <citation type="submission" date="2018-05" db="EMBL/GenBank/DDBJ databases">
        <title>Genome sequencing and assembly of the regulated plant pathogen Lachnellula willkommii and related sister species for the development of diagnostic species identification markers.</title>
        <authorList>
            <person name="Giroux E."/>
            <person name="Bilodeau G."/>
        </authorList>
    </citation>
    <scope>NUCLEOTIDE SEQUENCE [LARGE SCALE GENOMIC DNA]</scope>
    <source>
        <strain evidence="9 10">CBS 160.35</strain>
    </source>
</reference>
<dbReference type="PANTHER" id="PTHR47966">
    <property type="entry name" value="BETA-SITE APP-CLEAVING ENZYME, ISOFORM A-RELATED"/>
    <property type="match status" value="1"/>
</dbReference>
<proteinExistence type="inferred from homology"/>
<keyword evidence="4" id="KW-0378">Hydrolase</keyword>
<evidence type="ECO:0000313" key="10">
    <source>
        <dbReference type="Proteomes" id="UP000443090"/>
    </source>
</evidence>
<evidence type="ECO:0000256" key="1">
    <source>
        <dbReference type="ARBA" id="ARBA00007447"/>
    </source>
</evidence>
<feature type="domain" description="Peptidase A1" evidence="8">
    <location>
        <begin position="97"/>
        <end position="405"/>
    </location>
</feature>
<accession>A0A8H8RWQ7</accession>
<dbReference type="InterPro" id="IPR033121">
    <property type="entry name" value="PEPTIDASE_A1"/>
</dbReference>
<feature type="signal peptide" evidence="7">
    <location>
        <begin position="1"/>
        <end position="16"/>
    </location>
</feature>
<evidence type="ECO:0000256" key="4">
    <source>
        <dbReference type="ARBA" id="ARBA00022801"/>
    </source>
</evidence>
<dbReference type="AlphaFoldDB" id="A0A8H8RWQ7"/>
<organism evidence="9 10">
    <name type="scientific">Lachnellula occidentalis</name>
    <dbReference type="NCBI Taxonomy" id="215460"/>
    <lineage>
        <taxon>Eukaryota</taxon>
        <taxon>Fungi</taxon>
        <taxon>Dikarya</taxon>
        <taxon>Ascomycota</taxon>
        <taxon>Pezizomycotina</taxon>
        <taxon>Leotiomycetes</taxon>
        <taxon>Helotiales</taxon>
        <taxon>Lachnaceae</taxon>
        <taxon>Lachnellula</taxon>
    </lineage>
</organism>
<feature type="disulfide bond" evidence="6">
    <location>
        <begin position="332"/>
        <end position="368"/>
    </location>
</feature>
<keyword evidence="2" id="KW-0645">Protease</keyword>
<dbReference type="PRINTS" id="PR00792">
    <property type="entry name" value="PEPSIN"/>
</dbReference>
<gene>
    <name evidence="9" type="primary">pepA_1</name>
    <name evidence="9" type="ORF">LOCC1_G004009</name>
</gene>